<protein>
    <submittedName>
        <fullName evidence="1">Uncharacterized protein</fullName>
    </submittedName>
</protein>
<accession>A0A2C9ULS3</accession>
<dbReference type="AlphaFoldDB" id="A0A2C9ULS3"/>
<proteinExistence type="predicted"/>
<gene>
    <name evidence="1" type="ORF">MANES_14G106300</name>
</gene>
<dbReference type="EMBL" id="CM004400">
    <property type="protein sequence ID" value="OAY31363.1"/>
    <property type="molecule type" value="Genomic_DNA"/>
</dbReference>
<organism evidence="1">
    <name type="scientific">Manihot esculenta</name>
    <name type="common">Cassava</name>
    <name type="synonym">Jatropha manihot</name>
    <dbReference type="NCBI Taxonomy" id="3983"/>
    <lineage>
        <taxon>Eukaryota</taxon>
        <taxon>Viridiplantae</taxon>
        <taxon>Streptophyta</taxon>
        <taxon>Embryophyta</taxon>
        <taxon>Tracheophyta</taxon>
        <taxon>Spermatophyta</taxon>
        <taxon>Magnoliopsida</taxon>
        <taxon>eudicotyledons</taxon>
        <taxon>Gunneridae</taxon>
        <taxon>Pentapetalae</taxon>
        <taxon>rosids</taxon>
        <taxon>fabids</taxon>
        <taxon>Malpighiales</taxon>
        <taxon>Euphorbiaceae</taxon>
        <taxon>Crotonoideae</taxon>
        <taxon>Manihoteae</taxon>
        <taxon>Manihot</taxon>
    </lineage>
</organism>
<reference evidence="1" key="1">
    <citation type="submission" date="2016-02" db="EMBL/GenBank/DDBJ databases">
        <title>WGS assembly of Manihot esculenta.</title>
        <authorList>
            <person name="Bredeson J.V."/>
            <person name="Prochnik S.E."/>
            <person name="Lyons J.B."/>
            <person name="Schmutz J."/>
            <person name="Grimwood J."/>
            <person name="Vrebalov J."/>
            <person name="Bart R.S."/>
            <person name="Amuge T."/>
            <person name="Ferguson M.E."/>
            <person name="Green R."/>
            <person name="Putnam N."/>
            <person name="Stites J."/>
            <person name="Rounsley S."/>
            <person name="Rokhsar D.S."/>
        </authorList>
    </citation>
    <scope>NUCLEOTIDE SEQUENCE [LARGE SCALE GENOMIC DNA]</scope>
    <source>
        <tissue evidence="1">Leaf</tissue>
    </source>
</reference>
<name>A0A2C9ULS3_MANES</name>
<evidence type="ECO:0000313" key="1">
    <source>
        <dbReference type="EMBL" id="OAY31363.1"/>
    </source>
</evidence>
<sequence>MAMTGSSGMIMTALSIRSSSASPQLLNLFSRTPWPKEVSETTEEKDLFKVKKSLGFFVEQFVCNTKKSKSTN</sequence>